<dbReference type="Proteomes" id="UP000886501">
    <property type="component" value="Unassembled WGS sequence"/>
</dbReference>
<accession>A0ACB6YZ27</accession>
<protein>
    <submittedName>
        <fullName evidence="1">Uncharacterized protein</fullName>
    </submittedName>
</protein>
<name>A0ACB6YZ27_THEGA</name>
<dbReference type="EMBL" id="MU118386">
    <property type="protein sequence ID" value="KAF9642666.1"/>
    <property type="molecule type" value="Genomic_DNA"/>
</dbReference>
<reference evidence="1" key="2">
    <citation type="journal article" date="2020" name="Nat. Commun.">
        <title>Large-scale genome sequencing of mycorrhizal fungi provides insights into the early evolution of symbiotic traits.</title>
        <authorList>
            <person name="Miyauchi S."/>
            <person name="Kiss E."/>
            <person name="Kuo A."/>
            <person name="Drula E."/>
            <person name="Kohler A."/>
            <person name="Sanchez-Garcia M."/>
            <person name="Morin E."/>
            <person name="Andreopoulos B."/>
            <person name="Barry K.W."/>
            <person name="Bonito G."/>
            <person name="Buee M."/>
            <person name="Carver A."/>
            <person name="Chen C."/>
            <person name="Cichocki N."/>
            <person name="Clum A."/>
            <person name="Culley D."/>
            <person name="Crous P.W."/>
            <person name="Fauchery L."/>
            <person name="Girlanda M."/>
            <person name="Hayes R.D."/>
            <person name="Keri Z."/>
            <person name="LaButti K."/>
            <person name="Lipzen A."/>
            <person name="Lombard V."/>
            <person name="Magnuson J."/>
            <person name="Maillard F."/>
            <person name="Murat C."/>
            <person name="Nolan M."/>
            <person name="Ohm R.A."/>
            <person name="Pangilinan J."/>
            <person name="Pereira M.F."/>
            <person name="Perotto S."/>
            <person name="Peter M."/>
            <person name="Pfister S."/>
            <person name="Riley R."/>
            <person name="Sitrit Y."/>
            <person name="Stielow J.B."/>
            <person name="Szollosi G."/>
            <person name="Zifcakova L."/>
            <person name="Stursova M."/>
            <person name="Spatafora J.W."/>
            <person name="Tedersoo L."/>
            <person name="Vaario L.M."/>
            <person name="Yamada A."/>
            <person name="Yan M."/>
            <person name="Wang P."/>
            <person name="Xu J."/>
            <person name="Bruns T."/>
            <person name="Baldrian P."/>
            <person name="Vilgalys R."/>
            <person name="Dunand C."/>
            <person name="Henrissat B."/>
            <person name="Grigoriev I.V."/>
            <person name="Hibbett D."/>
            <person name="Nagy L.G."/>
            <person name="Martin F.M."/>
        </authorList>
    </citation>
    <scope>NUCLEOTIDE SEQUENCE</scope>
    <source>
        <strain evidence="1">P2</strain>
    </source>
</reference>
<comment type="caution">
    <text evidence="1">The sequence shown here is derived from an EMBL/GenBank/DDBJ whole genome shotgun (WGS) entry which is preliminary data.</text>
</comment>
<keyword evidence="2" id="KW-1185">Reference proteome</keyword>
<organism evidence="1 2">
    <name type="scientific">Thelephora ganbajun</name>
    <name type="common">Ganba fungus</name>
    <dbReference type="NCBI Taxonomy" id="370292"/>
    <lineage>
        <taxon>Eukaryota</taxon>
        <taxon>Fungi</taxon>
        <taxon>Dikarya</taxon>
        <taxon>Basidiomycota</taxon>
        <taxon>Agaricomycotina</taxon>
        <taxon>Agaricomycetes</taxon>
        <taxon>Thelephorales</taxon>
        <taxon>Thelephoraceae</taxon>
        <taxon>Thelephora</taxon>
    </lineage>
</organism>
<proteinExistence type="predicted"/>
<sequence>MKELVELVSKCLVQLVEALQEHGLEDCLGYSGQGCKWTGGMVSRTPADIYIECHKQVARRKGILGIAHTIMRNVFERSSMWVPLQDPVACPIDYQRHAKRSHNRTAFFVVLEVLKRRLLGSHLPTKTKTQRFGRKLSSRDSREPPRVGHTSVTGKRGRDVDVISAWMTDSGNASLTPRDLRNASNSGTLRGLMPSSQ</sequence>
<evidence type="ECO:0000313" key="2">
    <source>
        <dbReference type="Proteomes" id="UP000886501"/>
    </source>
</evidence>
<reference evidence="1" key="1">
    <citation type="submission" date="2019-10" db="EMBL/GenBank/DDBJ databases">
        <authorList>
            <consortium name="DOE Joint Genome Institute"/>
            <person name="Kuo A."/>
            <person name="Miyauchi S."/>
            <person name="Kiss E."/>
            <person name="Drula E."/>
            <person name="Kohler A."/>
            <person name="Sanchez-Garcia M."/>
            <person name="Andreopoulos B."/>
            <person name="Barry K.W."/>
            <person name="Bonito G."/>
            <person name="Buee M."/>
            <person name="Carver A."/>
            <person name="Chen C."/>
            <person name="Cichocki N."/>
            <person name="Clum A."/>
            <person name="Culley D."/>
            <person name="Crous P.W."/>
            <person name="Fauchery L."/>
            <person name="Girlanda M."/>
            <person name="Hayes R."/>
            <person name="Keri Z."/>
            <person name="Labutti K."/>
            <person name="Lipzen A."/>
            <person name="Lombard V."/>
            <person name="Magnuson J."/>
            <person name="Maillard F."/>
            <person name="Morin E."/>
            <person name="Murat C."/>
            <person name="Nolan M."/>
            <person name="Ohm R."/>
            <person name="Pangilinan J."/>
            <person name="Pereira M."/>
            <person name="Perotto S."/>
            <person name="Peter M."/>
            <person name="Riley R."/>
            <person name="Sitrit Y."/>
            <person name="Stielow B."/>
            <person name="Szollosi G."/>
            <person name="Zifcakova L."/>
            <person name="Stursova M."/>
            <person name="Spatafora J.W."/>
            <person name="Tedersoo L."/>
            <person name="Vaario L.-M."/>
            <person name="Yamada A."/>
            <person name="Yan M."/>
            <person name="Wang P."/>
            <person name="Xu J."/>
            <person name="Bruns T."/>
            <person name="Baldrian P."/>
            <person name="Vilgalys R."/>
            <person name="Henrissat B."/>
            <person name="Grigoriev I.V."/>
            <person name="Hibbett D."/>
            <person name="Nagy L.G."/>
            <person name="Martin F.M."/>
        </authorList>
    </citation>
    <scope>NUCLEOTIDE SEQUENCE</scope>
    <source>
        <strain evidence="1">P2</strain>
    </source>
</reference>
<gene>
    <name evidence="1" type="ORF">BDM02DRAFT_1975053</name>
</gene>
<evidence type="ECO:0000313" key="1">
    <source>
        <dbReference type="EMBL" id="KAF9642666.1"/>
    </source>
</evidence>